<evidence type="ECO:0000313" key="3">
    <source>
        <dbReference type="Proteomes" id="UP000652761"/>
    </source>
</evidence>
<feature type="region of interest" description="Disordered" evidence="1">
    <location>
        <begin position="69"/>
        <end position="99"/>
    </location>
</feature>
<gene>
    <name evidence="2" type="ORF">Taro_020764</name>
</gene>
<feature type="compositionally biased region" description="Low complexity" evidence="1">
    <location>
        <begin position="85"/>
        <end position="94"/>
    </location>
</feature>
<dbReference type="Pfam" id="PF03242">
    <property type="entry name" value="LEA_3a"/>
    <property type="match status" value="1"/>
</dbReference>
<accession>A0A843UPI7</accession>
<name>A0A843UPI7_COLES</name>
<dbReference type="GO" id="GO:0005739">
    <property type="term" value="C:mitochondrion"/>
    <property type="evidence" value="ECO:0007669"/>
    <property type="project" value="TreeGrafter"/>
</dbReference>
<dbReference type="GO" id="GO:0006950">
    <property type="term" value="P:response to stress"/>
    <property type="evidence" value="ECO:0007669"/>
    <property type="project" value="TreeGrafter"/>
</dbReference>
<organism evidence="2 3">
    <name type="scientific">Colocasia esculenta</name>
    <name type="common">Wild taro</name>
    <name type="synonym">Arum esculentum</name>
    <dbReference type="NCBI Taxonomy" id="4460"/>
    <lineage>
        <taxon>Eukaryota</taxon>
        <taxon>Viridiplantae</taxon>
        <taxon>Streptophyta</taxon>
        <taxon>Embryophyta</taxon>
        <taxon>Tracheophyta</taxon>
        <taxon>Spermatophyta</taxon>
        <taxon>Magnoliopsida</taxon>
        <taxon>Liliopsida</taxon>
        <taxon>Araceae</taxon>
        <taxon>Aroideae</taxon>
        <taxon>Colocasieae</taxon>
        <taxon>Colocasia</taxon>
    </lineage>
</organism>
<sequence length="129" mass="13431">MAAPEPATPLLSPHDSNGVGGRGRRGPSAVPKAACWFSPELMFSPFEAVLCRRGYSAAAALKKAEEKMVASAAKSKKTGPGLAEPPTTSSAASSWVPDPVTGYYRPANRTVDVDAAELRGSLLSTTPHH</sequence>
<dbReference type="OrthoDB" id="1936089at2759"/>
<keyword evidence="3" id="KW-1185">Reference proteome</keyword>
<comment type="caution">
    <text evidence="2">The sequence shown here is derived from an EMBL/GenBank/DDBJ whole genome shotgun (WGS) entry which is preliminary data.</text>
</comment>
<proteinExistence type="predicted"/>
<evidence type="ECO:0000256" key="1">
    <source>
        <dbReference type="SAM" id="MobiDB-lite"/>
    </source>
</evidence>
<protein>
    <submittedName>
        <fullName evidence="2">Uncharacterized protein</fullName>
    </submittedName>
</protein>
<dbReference type="PANTHER" id="PTHR33509:SF5">
    <property type="entry name" value="PROTEIN SENESCENCE-ASSOCIATED GENE 21, MITOCHONDRIAL"/>
    <property type="match status" value="1"/>
</dbReference>
<dbReference type="PANTHER" id="PTHR33509">
    <property type="entry name" value="LATE EMBRYOGENIS ABUNDANT PROTEIN 2-RELATED"/>
    <property type="match status" value="1"/>
</dbReference>
<feature type="region of interest" description="Disordered" evidence="1">
    <location>
        <begin position="1"/>
        <end position="30"/>
    </location>
</feature>
<reference evidence="2" key="1">
    <citation type="submission" date="2017-07" db="EMBL/GenBank/DDBJ databases">
        <title>Taro Niue Genome Assembly and Annotation.</title>
        <authorList>
            <person name="Atibalentja N."/>
            <person name="Keating K."/>
            <person name="Fields C.J."/>
        </authorList>
    </citation>
    <scope>NUCLEOTIDE SEQUENCE</scope>
    <source>
        <strain evidence="2">Niue_2</strain>
        <tissue evidence="2">Leaf</tissue>
    </source>
</reference>
<dbReference type="EMBL" id="NMUH01001039">
    <property type="protein sequence ID" value="MQL88212.1"/>
    <property type="molecule type" value="Genomic_DNA"/>
</dbReference>
<dbReference type="Proteomes" id="UP000652761">
    <property type="component" value="Unassembled WGS sequence"/>
</dbReference>
<evidence type="ECO:0000313" key="2">
    <source>
        <dbReference type="EMBL" id="MQL88212.1"/>
    </source>
</evidence>
<dbReference type="InterPro" id="IPR004926">
    <property type="entry name" value="LEA_3a"/>
</dbReference>
<dbReference type="AlphaFoldDB" id="A0A843UPI7"/>